<accession>A0A8J2LI04</accession>
<reference evidence="1" key="1">
    <citation type="submission" date="2021-06" db="EMBL/GenBank/DDBJ databases">
        <authorList>
            <person name="Hodson N. C."/>
            <person name="Mongue J. A."/>
            <person name="Jaron S. K."/>
        </authorList>
    </citation>
    <scope>NUCLEOTIDE SEQUENCE</scope>
</reference>
<evidence type="ECO:0000313" key="1">
    <source>
        <dbReference type="EMBL" id="CAG7832939.1"/>
    </source>
</evidence>
<organism evidence="1 2">
    <name type="scientific">Allacma fusca</name>
    <dbReference type="NCBI Taxonomy" id="39272"/>
    <lineage>
        <taxon>Eukaryota</taxon>
        <taxon>Metazoa</taxon>
        <taxon>Ecdysozoa</taxon>
        <taxon>Arthropoda</taxon>
        <taxon>Hexapoda</taxon>
        <taxon>Collembola</taxon>
        <taxon>Symphypleona</taxon>
        <taxon>Sminthuridae</taxon>
        <taxon>Allacma</taxon>
    </lineage>
</organism>
<sequence>PTIDLFLKAFDLDGVRVSEKSCLYTLAGYPYTGSYLVEVEM</sequence>
<dbReference type="Proteomes" id="UP000708208">
    <property type="component" value="Unassembled WGS sequence"/>
</dbReference>
<name>A0A8J2LI04_9HEXA</name>
<feature type="non-terminal residue" evidence="1">
    <location>
        <position position="1"/>
    </location>
</feature>
<evidence type="ECO:0000313" key="2">
    <source>
        <dbReference type="Proteomes" id="UP000708208"/>
    </source>
</evidence>
<keyword evidence="2" id="KW-1185">Reference proteome</keyword>
<protein>
    <submittedName>
        <fullName evidence="1">Uncharacterized protein</fullName>
    </submittedName>
</protein>
<dbReference type="EMBL" id="CAJVCH010567771">
    <property type="protein sequence ID" value="CAG7832939.1"/>
    <property type="molecule type" value="Genomic_DNA"/>
</dbReference>
<comment type="caution">
    <text evidence="1">The sequence shown here is derived from an EMBL/GenBank/DDBJ whole genome shotgun (WGS) entry which is preliminary data.</text>
</comment>
<proteinExistence type="predicted"/>
<gene>
    <name evidence="1" type="ORF">AFUS01_LOCUS42594</name>
</gene>
<dbReference type="AlphaFoldDB" id="A0A8J2LI04"/>